<organism evidence="1 2">
    <name type="scientific">Gigaspora margarita</name>
    <dbReference type="NCBI Taxonomy" id="4874"/>
    <lineage>
        <taxon>Eukaryota</taxon>
        <taxon>Fungi</taxon>
        <taxon>Fungi incertae sedis</taxon>
        <taxon>Mucoromycota</taxon>
        <taxon>Glomeromycotina</taxon>
        <taxon>Glomeromycetes</taxon>
        <taxon>Diversisporales</taxon>
        <taxon>Gigasporaceae</taxon>
        <taxon>Gigaspora</taxon>
    </lineage>
</organism>
<reference evidence="1 2" key="1">
    <citation type="submission" date="2021-06" db="EMBL/GenBank/DDBJ databases">
        <authorList>
            <person name="Kallberg Y."/>
            <person name="Tangrot J."/>
            <person name="Rosling A."/>
        </authorList>
    </citation>
    <scope>NUCLEOTIDE SEQUENCE [LARGE SCALE GENOMIC DNA]</scope>
    <source>
        <strain evidence="1 2">120-4 pot B 10/14</strain>
    </source>
</reference>
<feature type="non-terminal residue" evidence="1">
    <location>
        <position position="184"/>
    </location>
</feature>
<proteinExistence type="predicted"/>
<comment type="caution">
    <text evidence="1">The sequence shown here is derived from an EMBL/GenBank/DDBJ whole genome shotgun (WGS) entry which is preliminary data.</text>
</comment>
<evidence type="ECO:0000313" key="2">
    <source>
        <dbReference type="Proteomes" id="UP000789901"/>
    </source>
</evidence>
<keyword evidence="2" id="KW-1185">Reference proteome</keyword>
<sequence length="184" mass="21253">HLSHQYNSLFSFTTLGFTANTEGYLINWFVYDTNAQNNTANQCRLNQRNIDIIEYTLATINPFVQGLYQLRNTDYLQAQLIIQQATADIEIAAYIIIYSTAVVQERSVQIWKINKKSLRPDHASINISVEQNNEPKIIDEINDYLNAHYLSTIEAAWRIFKYKIASQLPSVTCLLIHLPEEQII</sequence>
<protein>
    <submittedName>
        <fullName evidence="1">29381_t:CDS:1</fullName>
    </submittedName>
</protein>
<name>A0ABN7WV48_GIGMA</name>
<accession>A0ABN7WV48</accession>
<gene>
    <name evidence="1" type="ORF">GMARGA_LOCUS35281</name>
</gene>
<feature type="non-terminal residue" evidence="1">
    <location>
        <position position="1"/>
    </location>
</feature>
<dbReference type="EMBL" id="CAJVQB010065010">
    <property type="protein sequence ID" value="CAG8841170.1"/>
    <property type="molecule type" value="Genomic_DNA"/>
</dbReference>
<dbReference type="Proteomes" id="UP000789901">
    <property type="component" value="Unassembled WGS sequence"/>
</dbReference>
<evidence type="ECO:0000313" key="1">
    <source>
        <dbReference type="EMBL" id="CAG8841170.1"/>
    </source>
</evidence>